<gene>
    <name evidence="1" type="ORF">BD311DRAFT_793973</name>
</gene>
<dbReference type="OrthoDB" id="3244491at2759"/>
<evidence type="ECO:0000313" key="1">
    <source>
        <dbReference type="EMBL" id="TBU34357.1"/>
    </source>
</evidence>
<name>A0A4Q9N329_9APHY</name>
<organism evidence="1">
    <name type="scientific">Dichomitus squalens</name>
    <dbReference type="NCBI Taxonomy" id="114155"/>
    <lineage>
        <taxon>Eukaryota</taxon>
        <taxon>Fungi</taxon>
        <taxon>Dikarya</taxon>
        <taxon>Basidiomycota</taxon>
        <taxon>Agaricomycotina</taxon>
        <taxon>Agaricomycetes</taxon>
        <taxon>Polyporales</taxon>
        <taxon>Polyporaceae</taxon>
        <taxon>Dichomitus</taxon>
    </lineage>
</organism>
<proteinExistence type="predicted"/>
<dbReference type="Proteomes" id="UP000292957">
    <property type="component" value="Unassembled WGS sequence"/>
</dbReference>
<protein>
    <submittedName>
        <fullName evidence="1">Uncharacterized protein</fullName>
    </submittedName>
</protein>
<dbReference type="EMBL" id="ML143389">
    <property type="protein sequence ID" value="TBU34357.1"/>
    <property type="molecule type" value="Genomic_DNA"/>
</dbReference>
<accession>A0A4Q9N329</accession>
<dbReference type="AlphaFoldDB" id="A0A4Q9N329"/>
<reference evidence="1" key="1">
    <citation type="submission" date="2019-01" db="EMBL/GenBank/DDBJ databases">
        <title>Draft genome sequences of three monokaryotic isolates of the white-rot basidiomycete fungus Dichomitus squalens.</title>
        <authorList>
            <consortium name="DOE Joint Genome Institute"/>
            <person name="Lopez S.C."/>
            <person name="Andreopoulos B."/>
            <person name="Pangilinan J."/>
            <person name="Lipzen A."/>
            <person name="Riley R."/>
            <person name="Ahrendt S."/>
            <person name="Ng V."/>
            <person name="Barry K."/>
            <person name="Daum C."/>
            <person name="Grigoriev I.V."/>
            <person name="Hilden K.S."/>
            <person name="Makela M.R."/>
            <person name="de Vries R.P."/>
        </authorList>
    </citation>
    <scope>NUCLEOTIDE SEQUENCE [LARGE SCALE GENOMIC DNA]</scope>
    <source>
        <strain evidence="1">OM18370.1</strain>
    </source>
</reference>
<sequence>MAERHGFSHVSTVLRDSALSRPTETVDNEVPVEPTSEEYLAVTNRLGVKLRDFAYEPRPKGRDIRAPETWSQPLDTLVLHDRYIRLEPSSARHGGKMLWSILSTGLVTREEAEIDWRPEAERKVYNAYQAAYRKSLLEGSFHSPFWAAEVRPERVIYIPPDVKGMVDGPKNLPDSRRGLCRIIRTPPNPQYVAVYDPPEQLAPARSNPPPALSTPYQPRFWHRCICHAASDVSRGNSKQRGWDFVTQRELRGLRDAARGRSPASQNLARTNTLSRIPVQWSWCSN</sequence>